<dbReference type="GeneID" id="73350568"/>
<keyword evidence="4" id="KW-1185">Reference proteome</keyword>
<protein>
    <submittedName>
        <fullName evidence="3">Uncharacterized protein</fullName>
    </submittedName>
</protein>
<dbReference type="RefSeq" id="XP_049152705.1">
    <property type="nucleotide sequence ID" value="XM_049295558.1"/>
</dbReference>
<feature type="region of interest" description="Disordered" evidence="1">
    <location>
        <begin position="538"/>
        <end position="559"/>
    </location>
</feature>
<dbReference type="EMBL" id="CP019481">
    <property type="protein sequence ID" value="UQC91106.1"/>
    <property type="molecule type" value="Genomic_DNA"/>
</dbReference>
<dbReference type="Proteomes" id="UP000830671">
    <property type="component" value="Chromosome 9"/>
</dbReference>
<feature type="compositionally biased region" description="Basic and acidic residues" evidence="1">
    <location>
        <begin position="664"/>
        <end position="674"/>
    </location>
</feature>
<gene>
    <name evidence="3" type="ORF">CLUP02_16640</name>
</gene>
<keyword evidence="2" id="KW-0732">Signal</keyword>
<proteinExistence type="predicted"/>
<feature type="chain" id="PRO_5040423718" evidence="2">
    <location>
        <begin position="19"/>
        <end position="956"/>
    </location>
</feature>
<organism evidence="3 4">
    <name type="scientific">Colletotrichum lupini</name>
    <dbReference type="NCBI Taxonomy" id="145971"/>
    <lineage>
        <taxon>Eukaryota</taxon>
        <taxon>Fungi</taxon>
        <taxon>Dikarya</taxon>
        <taxon>Ascomycota</taxon>
        <taxon>Pezizomycotina</taxon>
        <taxon>Sordariomycetes</taxon>
        <taxon>Hypocreomycetidae</taxon>
        <taxon>Glomerellales</taxon>
        <taxon>Glomerellaceae</taxon>
        <taxon>Colletotrichum</taxon>
        <taxon>Colletotrichum acutatum species complex</taxon>
    </lineage>
</organism>
<evidence type="ECO:0000313" key="3">
    <source>
        <dbReference type="EMBL" id="UQC91106.1"/>
    </source>
</evidence>
<evidence type="ECO:0000256" key="1">
    <source>
        <dbReference type="SAM" id="MobiDB-lite"/>
    </source>
</evidence>
<feature type="region of interest" description="Disordered" evidence="1">
    <location>
        <begin position="664"/>
        <end position="718"/>
    </location>
</feature>
<accession>A0A9Q8TAI4</accession>
<feature type="region of interest" description="Disordered" evidence="1">
    <location>
        <begin position="740"/>
        <end position="793"/>
    </location>
</feature>
<reference evidence="3" key="1">
    <citation type="journal article" date="2021" name="Mol. Plant Microbe Interact.">
        <title>Complete Genome Sequence of the Plant-Pathogenic Fungus Colletotrichum lupini.</title>
        <authorList>
            <person name="Baroncelli R."/>
            <person name="Pensec F."/>
            <person name="Da Lio D."/>
            <person name="Boufleur T."/>
            <person name="Vicente I."/>
            <person name="Sarrocco S."/>
            <person name="Picot A."/>
            <person name="Baraldi E."/>
            <person name="Sukno S."/>
            <person name="Thon M."/>
            <person name="Le Floch G."/>
        </authorList>
    </citation>
    <scope>NUCLEOTIDE SEQUENCE</scope>
    <source>
        <strain evidence="3">IMI 504893</strain>
    </source>
</reference>
<feature type="signal peptide" evidence="2">
    <location>
        <begin position="1"/>
        <end position="18"/>
    </location>
</feature>
<evidence type="ECO:0000256" key="2">
    <source>
        <dbReference type="SAM" id="SignalP"/>
    </source>
</evidence>
<feature type="compositionally biased region" description="Basic and acidic residues" evidence="1">
    <location>
        <begin position="740"/>
        <end position="772"/>
    </location>
</feature>
<dbReference type="AlphaFoldDB" id="A0A9Q8TAI4"/>
<name>A0A9Q8TAI4_9PEZI</name>
<evidence type="ECO:0000313" key="4">
    <source>
        <dbReference type="Proteomes" id="UP000830671"/>
    </source>
</evidence>
<feature type="compositionally biased region" description="Basic and acidic residues" evidence="1">
    <location>
        <begin position="687"/>
        <end position="696"/>
    </location>
</feature>
<dbReference type="KEGG" id="clup:CLUP02_16640"/>
<sequence>MPILAITGLLLHVPLSHANLRNVTLSRIIPFQSSYSILNNVGHWLQFMLFITCHIVPRYHTMSLLPLTGESHNDVNTRACYNFQVTSDAGELHFDARHPQKPLVPLPLPGQRDPSCMQSLGKAQISSLQLQPQNVPHVFLHLTCSCLYAQLPRQSTYKDLPQYFSSSSLSHFTSFACIHLFCPRFIIIIFAASPSRGQAADTKQGSTIAPDSRHISLESSQSLSTHRIAGFYLIALLDRGRVSGQHLLLPAVQHSWRATINREPSLSSPVLPTSAPYGYKTPQTEFAHLKQRQISSAIRTFESTTTRRRLKRRAAAGDRGQEEKILIHPPSSRLGSIKREAPVLLFHNGQPCLARSPKPIWEPILFTPLAGRKVKVSETLTVVVHDAILNPIDSLWNPVDIASQTTKSSPYQQLHLSFPSPFGSSSAGGLVFRTRLRPATLRQGNEKNFHLGRSSGTGPVRFPRGTVGDLFPSLFWCGGSHLQNSNSTPVRARTQFRLLVTGKFTHTAAPTFTRITGLYLWNFFFLVPLAPLALPRKKLRPGTRNRQPGGVKSPRPLRRRSHYQKRWPDFDTGVANFSVKQSKGSSASAQRWESSCNLQEAKGPLQANASGLDDEELLSSQQRTKAHLHRATGVIITVVVDHDYCNFSEDLSRCSLPRDFEQTHKRRTNRDARPDNGVSIGLSPRGEQARERDKRSPNVSSPRRLVLQKGVPSSSGKASEYSLGAAIYCSRSSIHLSAHRGELTGVPRERRTAQNSGEHEVLCWKSSHRDTPPSRNLSSVFPPKRGRSKLEPGSVDQKRELLWFLRAGHHALVRDLRDFGLPPPVDLFRAHSHSSLLLSHKNWENAPTSASATNHLQPILDKRVVIRCFAGVLREASSNFHSSHTTDVEKIPSRARYIKLGHVRAQKTNFLSSIIRPHTKVTCFTFSSRLDIGATPWPWNHNHPHRHNLPTFWGES</sequence>